<reference evidence="7" key="2">
    <citation type="journal article" date="2021" name="PeerJ">
        <title>Extensive microbial diversity within the chicken gut microbiome revealed by metagenomics and culture.</title>
        <authorList>
            <person name="Gilroy R."/>
            <person name="Ravi A."/>
            <person name="Getino M."/>
            <person name="Pursley I."/>
            <person name="Horton D.L."/>
            <person name="Alikhan N.F."/>
            <person name="Baker D."/>
            <person name="Gharbi K."/>
            <person name="Hall N."/>
            <person name="Watson M."/>
            <person name="Adriaenssens E.M."/>
            <person name="Foster-Nyarko E."/>
            <person name="Jarju S."/>
            <person name="Secka A."/>
            <person name="Antonio M."/>
            <person name="Oren A."/>
            <person name="Chaudhuri R.R."/>
            <person name="La Ragione R."/>
            <person name="Hildebrand F."/>
            <person name="Pallen M.J."/>
        </authorList>
    </citation>
    <scope>NUCLEOTIDE SEQUENCE</scope>
    <source>
        <strain evidence="7">CHK157-1446</strain>
    </source>
</reference>
<dbReference type="GO" id="GO:0006415">
    <property type="term" value="P:translational termination"/>
    <property type="evidence" value="ECO:0007669"/>
    <property type="project" value="UniProtKB-UniRule"/>
</dbReference>
<dbReference type="NCBIfam" id="TIGR00496">
    <property type="entry name" value="frr"/>
    <property type="match status" value="1"/>
</dbReference>
<comment type="similarity">
    <text evidence="2 5">Belongs to the RRF family.</text>
</comment>
<dbReference type="SUPFAM" id="SSF55194">
    <property type="entry name" value="Ribosome recycling factor, RRF"/>
    <property type="match status" value="1"/>
</dbReference>
<evidence type="ECO:0000256" key="5">
    <source>
        <dbReference type="HAMAP-Rule" id="MF_00040"/>
    </source>
</evidence>
<evidence type="ECO:0000256" key="2">
    <source>
        <dbReference type="ARBA" id="ARBA00005912"/>
    </source>
</evidence>
<evidence type="ECO:0000256" key="4">
    <source>
        <dbReference type="ARBA" id="ARBA00022917"/>
    </source>
</evidence>
<comment type="subcellular location">
    <subcellularLocation>
        <location evidence="1 5">Cytoplasm</location>
    </subcellularLocation>
</comment>
<evidence type="ECO:0000259" key="6">
    <source>
        <dbReference type="Pfam" id="PF01765"/>
    </source>
</evidence>
<dbReference type="FunFam" id="1.10.132.20:FF:000001">
    <property type="entry name" value="Ribosome-recycling factor"/>
    <property type="match status" value="1"/>
</dbReference>
<gene>
    <name evidence="5 7" type="primary">frr</name>
    <name evidence="7" type="ORF">IAD01_02150</name>
</gene>
<dbReference type="FunFam" id="3.30.1360.40:FF:000001">
    <property type="entry name" value="Ribosome-recycling factor"/>
    <property type="match status" value="1"/>
</dbReference>
<sequence length="184" mass="20620">MKEVLNTANDKMEKTLKVLSSDFAAIRAGRANPAVLDRITVDYYGTQTPINQMAAVSVQDARVLVIQPWDKTSLKAIEKAIQASDLGINPANDGSVIRLTFPQLTEERRKDLCKEIKKLGEDAKVAVRSIRRDANDKVKNMKKEGELTEDDVKVFDKDIQKLTDKFTDLIDSEVSVKEKEILSI</sequence>
<dbReference type="Pfam" id="PF01765">
    <property type="entry name" value="RRF"/>
    <property type="match status" value="1"/>
</dbReference>
<keyword evidence="3 5" id="KW-0963">Cytoplasm</keyword>
<organism evidence="7 8">
    <name type="scientific">Candidatus Faeciplasma gallinarum</name>
    <dbReference type="NCBI Taxonomy" id="2840799"/>
    <lineage>
        <taxon>Bacteria</taxon>
        <taxon>Bacillati</taxon>
        <taxon>Bacillota</taxon>
        <taxon>Clostridia</taxon>
        <taxon>Eubacteriales</taxon>
        <taxon>Oscillospiraceae</taxon>
        <taxon>Oscillospiraceae incertae sedis</taxon>
        <taxon>Candidatus Faeciplasma</taxon>
    </lineage>
</organism>
<evidence type="ECO:0000313" key="8">
    <source>
        <dbReference type="Proteomes" id="UP000823982"/>
    </source>
</evidence>
<evidence type="ECO:0000256" key="3">
    <source>
        <dbReference type="ARBA" id="ARBA00022490"/>
    </source>
</evidence>
<dbReference type="Gene3D" id="3.30.1360.40">
    <property type="match status" value="1"/>
</dbReference>
<dbReference type="GO" id="GO:0005737">
    <property type="term" value="C:cytoplasm"/>
    <property type="evidence" value="ECO:0007669"/>
    <property type="project" value="UniProtKB-SubCell"/>
</dbReference>
<name>A0A9D1ENH9_9FIRM</name>
<comment type="caution">
    <text evidence="7">The sequence shown here is derived from an EMBL/GenBank/DDBJ whole genome shotgun (WGS) entry which is preliminary data.</text>
</comment>
<evidence type="ECO:0000313" key="7">
    <source>
        <dbReference type="EMBL" id="HIS24187.1"/>
    </source>
</evidence>
<evidence type="ECO:0000256" key="1">
    <source>
        <dbReference type="ARBA" id="ARBA00004496"/>
    </source>
</evidence>
<dbReference type="CDD" id="cd00520">
    <property type="entry name" value="RRF"/>
    <property type="match status" value="1"/>
</dbReference>
<feature type="domain" description="Ribosome recycling factor" evidence="6">
    <location>
        <begin position="20"/>
        <end position="182"/>
    </location>
</feature>
<dbReference type="AlphaFoldDB" id="A0A9D1ENH9"/>
<dbReference type="PANTHER" id="PTHR20982">
    <property type="entry name" value="RIBOSOME RECYCLING FACTOR"/>
    <property type="match status" value="1"/>
</dbReference>
<dbReference type="PANTHER" id="PTHR20982:SF3">
    <property type="entry name" value="MITOCHONDRIAL RIBOSOME RECYCLING FACTOR PSEUDO 1"/>
    <property type="match status" value="1"/>
</dbReference>
<accession>A0A9D1ENH9</accession>
<dbReference type="Proteomes" id="UP000823982">
    <property type="component" value="Unassembled WGS sequence"/>
</dbReference>
<protein>
    <recommendedName>
        <fullName evidence="5">Ribosome-recycling factor</fullName>
        <shortName evidence="5">RRF</shortName>
    </recommendedName>
    <alternativeName>
        <fullName evidence="5">Ribosome-releasing factor</fullName>
    </alternativeName>
</protein>
<dbReference type="InterPro" id="IPR023584">
    <property type="entry name" value="Ribosome_recyc_fac_dom"/>
</dbReference>
<keyword evidence="4 5" id="KW-0648">Protein biosynthesis</keyword>
<comment type="function">
    <text evidence="5">Responsible for the release of ribosomes from messenger RNA at the termination of protein biosynthesis. May increase the efficiency of translation by recycling ribosomes from one round of translation to another.</text>
</comment>
<proteinExistence type="inferred from homology"/>
<dbReference type="EMBL" id="DVIR01000021">
    <property type="protein sequence ID" value="HIS24187.1"/>
    <property type="molecule type" value="Genomic_DNA"/>
</dbReference>
<dbReference type="HAMAP" id="MF_00040">
    <property type="entry name" value="RRF"/>
    <property type="match status" value="1"/>
</dbReference>
<reference evidence="7" key="1">
    <citation type="submission" date="2020-10" db="EMBL/GenBank/DDBJ databases">
        <authorList>
            <person name="Gilroy R."/>
        </authorList>
    </citation>
    <scope>NUCLEOTIDE SEQUENCE</scope>
    <source>
        <strain evidence="7">CHK157-1446</strain>
    </source>
</reference>
<dbReference type="InterPro" id="IPR036191">
    <property type="entry name" value="RRF_sf"/>
</dbReference>
<dbReference type="InterPro" id="IPR002661">
    <property type="entry name" value="Ribosome_recyc_fac"/>
</dbReference>
<dbReference type="Gene3D" id="1.10.132.20">
    <property type="entry name" value="Ribosome-recycling factor"/>
    <property type="match status" value="1"/>
</dbReference>
<dbReference type="GO" id="GO:0043023">
    <property type="term" value="F:ribosomal large subunit binding"/>
    <property type="evidence" value="ECO:0007669"/>
    <property type="project" value="TreeGrafter"/>
</dbReference>